<evidence type="ECO:0000256" key="2">
    <source>
        <dbReference type="ARBA" id="ARBA00022679"/>
    </source>
</evidence>
<dbReference type="Pfam" id="PF00075">
    <property type="entry name" value="RNase_H"/>
    <property type="match status" value="1"/>
</dbReference>
<dbReference type="PROSITE" id="PS50879">
    <property type="entry name" value="RNASE_H_1"/>
    <property type="match status" value="1"/>
</dbReference>
<dbReference type="GO" id="GO:0015074">
    <property type="term" value="P:DNA integration"/>
    <property type="evidence" value="ECO:0007669"/>
    <property type="project" value="InterPro"/>
</dbReference>
<dbReference type="OrthoDB" id="9386368at2759"/>
<dbReference type="GO" id="GO:0008270">
    <property type="term" value="F:zinc ion binding"/>
    <property type="evidence" value="ECO:0007669"/>
    <property type="project" value="InterPro"/>
</dbReference>
<dbReference type="InterPro" id="IPR012337">
    <property type="entry name" value="RNaseH-like_sf"/>
</dbReference>
<feature type="non-terminal residue" evidence="11">
    <location>
        <position position="278"/>
    </location>
</feature>
<evidence type="ECO:0000259" key="10">
    <source>
        <dbReference type="PROSITE" id="PS50994"/>
    </source>
</evidence>
<evidence type="ECO:0000259" key="9">
    <source>
        <dbReference type="PROSITE" id="PS50879"/>
    </source>
</evidence>
<keyword evidence="2" id="KW-0808">Transferase</keyword>
<keyword evidence="4" id="KW-0540">Nuclease</keyword>
<protein>
    <recommendedName>
        <fullName evidence="1">RNA-directed DNA polymerase</fullName>
        <ecNumber evidence="1">2.7.7.49</ecNumber>
    </recommendedName>
</protein>
<evidence type="ECO:0000313" key="12">
    <source>
        <dbReference type="Proteomes" id="UP000557230"/>
    </source>
</evidence>
<dbReference type="PANTHER" id="PTHR41694">
    <property type="entry name" value="ENDOGENOUS RETROVIRUS GROUP K MEMBER POL PROTEIN"/>
    <property type="match status" value="1"/>
</dbReference>
<feature type="domain" description="Integrase catalytic" evidence="10">
    <location>
        <begin position="161"/>
        <end position="278"/>
    </location>
</feature>
<evidence type="ECO:0000256" key="7">
    <source>
        <dbReference type="ARBA" id="ARBA00022801"/>
    </source>
</evidence>
<dbReference type="AlphaFoldDB" id="A0A7L1G4C5"/>
<evidence type="ECO:0000256" key="8">
    <source>
        <dbReference type="ARBA" id="ARBA00022918"/>
    </source>
</evidence>
<organism evidence="11 12">
    <name type="scientific">Indicator maculatus</name>
    <name type="common">spotted honeyguide</name>
    <dbReference type="NCBI Taxonomy" id="545262"/>
    <lineage>
        <taxon>Eukaryota</taxon>
        <taxon>Metazoa</taxon>
        <taxon>Chordata</taxon>
        <taxon>Craniata</taxon>
        <taxon>Vertebrata</taxon>
        <taxon>Euteleostomi</taxon>
        <taxon>Archelosauria</taxon>
        <taxon>Archosauria</taxon>
        <taxon>Dinosauria</taxon>
        <taxon>Saurischia</taxon>
        <taxon>Theropoda</taxon>
        <taxon>Coelurosauria</taxon>
        <taxon>Aves</taxon>
        <taxon>Neognathae</taxon>
        <taxon>Neoaves</taxon>
        <taxon>Telluraves</taxon>
        <taxon>Coraciimorphae</taxon>
        <taxon>Piciformes</taxon>
        <taxon>Indicatoridae</taxon>
        <taxon>Indicator</taxon>
    </lineage>
</organism>
<feature type="domain" description="RNase H type-1" evidence="9">
    <location>
        <begin position="1"/>
        <end position="102"/>
    </location>
</feature>
<keyword evidence="6" id="KW-0255">Endonuclease</keyword>
<dbReference type="InterPro" id="IPR001584">
    <property type="entry name" value="Integrase_cat-core"/>
</dbReference>
<keyword evidence="8" id="KW-0695">RNA-directed DNA polymerase</keyword>
<dbReference type="InterPro" id="IPR036397">
    <property type="entry name" value="RNaseH_sf"/>
</dbReference>
<dbReference type="EMBL" id="VXBD01002429">
    <property type="protein sequence ID" value="NXN08345.1"/>
    <property type="molecule type" value="Genomic_DNA"/>
</dbReference>
<dbReference type="EC" id="2.7.7.49" evidence="1"/>
<accession>A0A7L1G4C5</accession>
<dbReference type="PANTHER" id="PTHR41694:SF3">
    <property type="entry name" value="RNA-DIRECTED DNA POLYMERASE-RELATED"/>
    <property type="match status" value="1"/>
</dbReference>
<dbReference type="Pfam" id="PF02022">
    <property type="entry name" value="Integrase_Zn"/>
    <property type="match status" value="1"/>
</dbReference>
<dbReference type="SUPFAM" id="SSF53098">
    <property type="entry name" value="Ribonuclease H-like"/>
    <property type="match status" value="2"/>
</dbReference>
<evidence type="ECO:0000256" key="1">
    <source>
        <dbReference type="ARBA" id="ARBA00012493"/>
    </source>
</evidence>
<dbReference type="Gene3D" id="3.30.420.10">
    <property type="entry name" value="Ribonuclease H-like superfamily/Ribonuclease H"/>
    <property type="match status" value="2"/>
</dbReference>
<dbReference type="GO" id="GO:0035613">
    <property type="term" value="F:RNA stem-loop binding"/>
    <property type="evidence" value="ECO:0007669"/>
    <property type="project" value="TreeGrafter"/>
</dbReference>
<dbReference type="SUPFAM" id="SSF46919">
    <property type="entry name" value="N-terminal Zn binding domain of HIV integrase"/>
    <property type="match status" value="1"/>
</dbReference>
<gene>
    <name evidence="11" type="primary">Ervk6_1</name>
    <name evidence="11" type="ORF">INDMAC_R12480</name>
</gene>
<dbReference type="PROSITE" id="PS50994">
    <property type="entry name" value="INTEGRASE"/>
    <property type="match status" value="1"/>
</dbReference>
<dbReference type="InterPro" id="IPR017856">
    <property type="entry name" value="Integrase-like_N"/>
</dbReference>
<evidence type="ECO:0000256" key="4">
    <source>
        <dbReference type="ARBA" id="ARBA00022722"/>
    </source>
</evidence>
<keyword evidence="12" id="KW-1185">Reference proteome</keyword>
<evidence type="ECO:0000256" key="5">
    <source>
        <dbReference type="ARBA" id="ARBA00022723"/>
    </source>
</evidence>
<reference evidence="11 12" key="1">
    <citation type="submission" date="2019-09" db="EMBL/GenBank/DDBJ databases">
        <title>Bird 10,000 Genomes (B10K) Project - Family phase.</title>
        <authorList>
            <person name="Zhang G."/>
        </authorList>
    </citation>
    <scope>NUCLEOTIDE SEQUENCE [LARGE SCALE GENOMIC DNA]</scope>
    <source>
        <strain evidence="11">B10K-DU-001-78</strain>
        <tissue evidence="11">Muscle</tissue>
    </source>
</reference>
<evidence type="ECO:0000313" key="11">
    <source>
        <dbReference type="EMBL" id="NXN08345.1"/>
    </source>
</evidence>
<name>A0A7L1G4C5_9PICI</name>
<dbReference type="GO" id="GO:0003964">
    <property type="term" value="F:RNA-directed DNA polymerase activity"/>
    <property type="evidence" value="ECO:0007669"/>
    <property type="project" value="UniProtKB-KW"/>
</dbReference>
<dbReference type="InterPro" id="IPR003308">
    <property type="entry name" value="Integrase_Zn-bd_dom_N"/>
</dbReference>
<sequence length="278" mass="31015">EGSAQITELQAGVEAFKLFAMELLNVVVDSKYVYGALLPLEFAFIKRLNNKELFNLFVESAQLCNARTEKCFVMHVRSHSNLPGTITEGNAIADRLTATAHLPNALQQAKIMHEFFHNNAKSLMKLFDITLHQATDIVRMNHRIIESKVAPLPQTITAVPRGLCPNEIWHSDLTHVPEFGRLKYIHLSINTFSSFVVATAHTGEKAQDVPSHFLCPTAILGIPKTIKTDNGLGYVSTSLKQFFKEWGIQHVTGIPHSPMGQSTVKSMQRTLKGMIKKQ</sequence>
<keyword evidence="5" id="KW-0479">Metal-binding</keyword>
<keyword evidence="3" id="KW-0548">Nucleotidyltransferase</keyword>
<keyword evidence="7" id="KW-0378">Hydrolase</keyword>
<dbReference type="Gene3D" id="1.10.10.200">
    <property type="match status" value="1"/>
</dbReference>
<dbReference type="Proteomes" id="UP000557230">
    <property type="component" value="Unassembled WGS sequence"/>
</dbReference>
<dbReference type="GO" id="GO:0004523">
    <property type="term" value="F:RNA-DNA hybrid ribonuclease activity"/>
    <property type="evidence" value="ECO:0007669"/>
    <property type="project" value="InterPro"/>
</dbReference>
<evidence type="ECO:0000256" key="3">
    <source>
        <dbReference type="ARBA" id="ARBA00022695"/>
    </source>
</evidence>
<dbReference type="Pfam" id="PF00665">
    <property type="entry name" value="rve"/>
    <property type="match status" value="1"/>
</dbReference>
<dbReference type="InterPro" id="IPR002156">
    <property type="entry name" value="RNaseH_domain"/>
</dbReference>
<proteinExistence type="predicted"/>
<evidence type="ECO:0000256" key="6">
    <source>
        <dbReference type="ARBA" id="ARBA00022759"/>
    </source>
</evidence>
<comment type="caution">
    <text evidence="11">The sequence shown here is derived from an EMBL/GenBank/DDBJ whole genome shotgun (WGS) entry which is preliminary data.</text>
</comment>
<feature type="non-terminal residue" evidence="11">
    <location>
        <position position="1"/>
    </location>
</feature>